<keyword evidence="2" id="KW-1185">Reference proteome</keyword>
<evidence type="ECO:0000313" key="2">
    <source>
        <dbReference type="Proteomes" id="UP000094569"/>
    </source>
</evidence>
<sequence>MASKLREEGDKARLDRDWHTALKKCTETLKLQPNNHALYLNARLRYFVYDLKLETAAKEAHRTWTLVGAIQSDRCSGIRIRTRSGTPYVACKLLDEWHNAHPPGKPPCVYEAADSPQRKWKVFDRNGKELKYTIYRIHCKTTPPYPVLVLHDLGSTDSLVGSIDQSAMKPFLAAWKESQAKWFLCTLENPVIFGNKHIYPSQPPKWFKRLVYECIKSRN</sequence>
<proteinExistence type="predicted"/>
<dbReference type="AlphaFoldDB" id="A0A1E3BC32"/>
<organism evidence="1 2">
    <name type="scientific">Aspergillus cristatus</name>
    <name type="common">Chinese Fuzhuan brick tea-fermentation fungus</name>
    <name type="synonym">Eurotium cristatum</name>
    <dbReference type="NCBI Taxonomy" id="573508"/>
    <lineage>
        <taxon>Eukaryota</taxon>
        <taxon>Fungi</taxon>
        <taxon>Dikarya</taxon>
        <taxon>Ascomycota</taxon>
        <taxon>Pezizomycotina</taxon>
        <taxon>Eurotiomycetes</taxon>
        <taxon>Eurotiomycetidae</taxon>
        <taxon>Eurotiales</taxon>
        <taxon>Aspergillaceae</taxon>
        <taxon>Aspergillus</taxon>
        <taxon>Aspergillus subgen. Aspergillus</taxon>
    </lineage>
</organism>
<dbReference type="VEuPathDB" id="FungiDB:SI65_06394"/>
<dbReference type="SUPFAM" id="SSF48452">
    <property type="entry name" value="TPR-like"/>
    <property type="match status" value="1"/>
</dbReference>
<dbReference type="EMBL" id="JXNT01000006">
    <property type="protein sequence ID" value="ODM18522.1"/>
    <property type="molecule type" value="Genomic_DNA"/>
</dbReference>
<protein>
    <submittedName>
        <fullName evidence="1">Uncharacterized protein</fullName>
    </submittedName>
</protein>
<dbReference type="InterPro" id="IPR011990">
    <property type="entry name" value="TPR-like_helical_dom_sf"/>
</dbReference>
<evidence type="ECO:0000313" key="1">
    <source>
        <dbReference type="EMBL" id="ODM18522.1"/>
    </source>
</evidence>
<reference evidence="1 2" key="1">
    <citation type="journal article" date="2016" name="BMC Genomics">
        <title>Comparative genomic and transcriptomic analyses of the Fuzhuan brick tea-fermentation fungus Aspergillus cristatus.</title>
        <authorList>
            <person name="Ge Y."/>
            <person name="Wang Y."/>
            <person name="Liu Y."/>
            <person name="Tan Y."/>
            <person name="Ren X."/>
            <person name="Zhang X."/>
            <person name="Hyde K.D."/>
            <person name="Liu Y."/>
            <person name="Liu Z."/>
        </authorList>
    </citation>
    <scope>NUCLEOTIDE SEQUENCE [LARGE SCALE GENOMIC DNA]</scope>
    <source>
        <strain evidence="1 2">GZAAS20.1005</strain>
    </source>
</reference>
<dbReference type="Proteomes" id="UP000094569">
    <property type="component" value="Unassembled WGS sequence"/>
</dbReference>
<name>A0A1E3BC32_ASPCR</name>
<accession>A0A1E3BC32</accession>
<gene>
    <name evidence="1" type="ORF">SI65_06394</name>
</gene>
<comment type="caution">
    <text evidence="1">The sequence shown here is derived from an EMBL/GenBank/DDBJ whole genome shotgun (WGS) entry which is preliminary data.</text>
</comment>